<dbReference type="AlphaFoldDB" id="A0ABD1CT71"/>
<comment type="similarity">
    <text evidence="3">Belongs to the serpin family.</text>
</comment>
<comment type="caution">
    <text evidence="6">The sequence shown here is derived from an EMBL/GenBank/DDBJ whole genome shotgun (WGS) entry which is preliminary data.</text>
</comment>
<evidence type="ECO:0000256" key="2">
    <source>
        <dbReference type="ARBA" id="ARBA00022900"/>
    </source>
</evidence>
<dbReference type="Gene3D" id="2.30.39.10">
    <property type="entry name" value="Alpha-1-antitrypsin, domain 1"/>
    <property type="match status" value="1"/>
</dbReference>
<proteinExistence type="inferred from homology"/>
<feature type="non-terminal residue" evidence="6">
    <location>
        <position position="1"/>
    </location>
</feature>
<dbReference type="Proteomes" id="UP001562425">
    <property type="component" value="Unassembled WGS sequence"/>
</dbReference>
<feature type="domain" description="Serpin" evidence="5">
    <location>
        <begin position="7"/>
        <end position="310"/>
    </location>
</feature>
<evidence type="ECO:0000256" key="1">
    <source>
        <dbReference type="ARBA" id="ARBA00022690"/>
    </source>
</evidence>
<organism evidence="6 7">
    <name type="scientific">Culex pipiens pipiens</name>
    <name type="common">Northern house mosquito</name>
    <dbReference type="NCBI Taxonomy" id="38569"/>
    <lineage>
        <taxon>Eukaryota</taxon>
        <taxon>Metazoa</taxon>
        <taxon>Ecdysozoa</taxon>
        <taxon>Arthropoda</taxon>
        <taxon>Hexapoda</taxon>
        <taxon>Insecta</taxon>
        <taxon>Pterygota</taxon>
        <taxon>Neoptera</taxon>
        <taxon>Endopterygota</taxon>
        <taxon>Diptera</taxon>
        <taxon>Nematocera</taxon>
        <taxon>Culicoidea</taxon>
        <taxon>Culicidae</taxon>
        <taxon>Culicinae</taxon>
        <taxon>Culicini</taxon>
        <taxon>Culex</taxon>
        <taxon>Culex</taxon>
    </lineage>
</organism>
<keyword evidence="2" id="KW-0722">Serine protease inhibitor</keyword>
<accession>A0ABD1CT71</accession>
<reference evidence="6 7" key="1">
    <citation type="submission" date="2024-05" db="EMBL/GenBank/DDBJ databases">
        <title>Culex pipiens pipiens assembly and annotation.</title>
        <authorList>
            <person name="Alout H."/>
            <person name="Durand T."/>
        </authorList>
    </citation>
    <scope>NUCLEOTIDE SEQUENCE [LARGE SCALE GENOMIC DNA]</scope>
    <source>
        <strain evidence="6">HA-2024</strain>
        <tissue evidence="6">Whole body</tissue>
    </source>
</reference>
<dbReference type="GO" id="GO:0004867">
    <property type="term" value="F:serine-type endopeptidase inhibitor activity"/>
    <property type="evidence" value="ECO:0007669"/>
    <property type="project" value="UniProtKB-KW"/>
</dbReference>
<dbReference type="PANTHER" id="PTHR11461:SF278">
    <property type="entry name" value="SERINE PROTEASE INHIBITOR 88EA"/>
    <property type="match status" value="1"/>
</dbReference>
<name>A0ABD1CT71_CULPP</name>
<dbReference type="InterPro" id="IPR042185">
    <property type="entry name" value="Serpin_sf_2"/>
</dbReference>
<dbReference type="Gene3D" id="3.30.497.10">
    <property type="entry name" value="Antithrombin, subunit I, domain 2"/>
    <property type="match status" value="1"/>
</dbReference>
<dbReference type="SMART" id="SM00093">
    <property type="entry name" value="SERPIN"/>
    <property type="match status" value="1"/>
</dbReference>
<evidence type="ECO:0000313" key="6">
    <source>
        <dbReference type="EMBL" id="KAL1379576.1"/>
    </source>
</evidence>
<dbReference type="SUPFAM" id="SSF56574">
    <property type="entry name" value="Serpins"/>
    <property type="match status" value="1"/>
</dbReference>
<keyword evidence="7" id="KW-1185">Reference proteome</keyword>
<dbReference type="InterPro" id="IPR042178">
    <property type="entry name" value="Serpin_sf_1"/>
</dbReference>
<feature type="compositionally biased region" description="Polar residues" evidence="4">
    <location>
        <begin position="50"/>
        <end position="76"/>
    </location>
</feature>
<protein>
    <recommendedName>
        <fullName evidence="5">Serpin domain-containing protein</fullName>
    </recommendedName>
</protein>
<evidence type="ECO:0000256" key="4">
    <source>
        <dbReference type="SAM" id="MobiDB-lite"/>
    </source>
</evidence>
<dbReference type="PANTHER" id="PTHR11461">
    <property type="entry name" value="SERINE PROTEASE INHIBITOR, SERPIN"/>
    <property type="match status" value="1"/>
</dbReference>
<sequence length="335" mass="37402">AAQSTDSTSYATVVDKGTAIINSLLPNFVATNLNQLNQAASESKQKELDTTAQQPSCSHLSTATDGVEQSSSSTITPAVAEDDSMSDETIVPVANETELMDQDLQQRGYDDSAQFDATSPLFFGKQIPVKECMEDKFFEEIEKLDFENDPESQRLYIKNWVENTTHGEITDLLIPGSITKNTKLAIANAAYFKGTWQSKFKPEETKKEIFYVSNERHEFVDMMHVEGTFNHAANEKLGCHILELPYTGQDEASRVSMFVFLPPTESNALTNSLPASPHKLVDSWVMVTFELKFSNVCRNNDGKHSSVMRPDSKQECLLKGFDLDSRKPEQWIGDS</sequence>
<keyword evidence="1" id="KW-0646">Protease inhibitor</keyword>
<dbReference type="Pfam" id="PF00079">
    <property type="entry name" value="Serpin"/>
    <property type="match status" value="1"/>
</dbReference>
<dbReference type="InterPro" id="IPR036186">
    <property type="entry name" value="Serpin_sf"/>
</dbReference>
<dbReference type="InterPro" id="IPR000215">
    <property type="entry name" value="Serpin_fam"/>
</dbReference>
<feature type="region of interest" description="Disordered" evidence="4">
    <location>
        <begin position="41"/>
        <end position="85"/>
    </location>
</feature>
<evidence type="ECO:0000313" key="7">
    <source>
        <dbReference type="Proteomes" id="UP001562425"/>
    </source>
</evidence>
<evidence type="ECO:0000259" key="5">
    <source>
        <dbReference type="SMART" id="SM00093"/>
    </source>
</evidence>
<dbReference type="InterPro" id="IPR023796">
    <property type="entry name" value="Serpin_dom"/>
</dbReference>
<evidence type="ECO:0000256" key="3">
    <source>
        <dbReference type="RuleBase" id="RU000411"/>
    </source>
</evidence>
<dbReference type="EMBL" id="JBEHCU010009612">
    <property type="protein sequence ID" value="KAL1379576.1"/>
    <property type="molecule type" value="Genomic_DNA"/>
</dbReference>
<gene>
    <name evidence="6" type="ORF">pipiens_003768</name>
</gene>